<evidence type="ECO:0000313" key="2">
    <source>
        <dbReference type="Proteomes" id="UP000033096"/>
    </source>
</evidence>
<dbReference type="HOGENOM" id="CLU_174511_0_0_2"/>
<proteinExistence type="predicted"/>
<dbReference type="GeneID" id="24808406"/>
<name>A0A0E3LGD5_9EURY</name>
<reference evidence="1 2" key="1">
    <citation type="submission" date="2014-07" db="EMBL/GenBank/DDBJ databases">
        <title>Methanogenic archaea and the global carbon cycle.</title>
        <authorList>
            <person name="Henriksen J.R."/>
            <person name="Luke J."/>
            <person name="Reinhart S."/>
            <person name="Benedict M.N."/>
            <person name="Youngblut N.D."/>
            <person name="Metcalf M.E."/>
            <person name="Whitaker R.J."/>
            <person name="Metcalf W.W."/>
        </authorList>
    </citation>
    <scope>NUCLEOTIDE SEQUENCE [LARGE SCALE GENOMIC DNA]</scope>
    <source>
        <strain evidence="1 2">Z-761</strain>
    </source>
</reference>
<dbReference type="RefSeq" id="WP_232316159.1">
    <property type="nucleotide sequence ID" value="NZ_CP009520.1"/>
</dbReference>
<dbReference type="EMBL" id="CP009520">
    <property type="protein sequence ID" value="AKB42331.1"/>
    <property type="molecule type" value="Genomic_DNA"/>
</dbReference>
<dbReference type="Proteomes" id="UP000033096">
    <property type="component" value="Chromosome"/>
</dbReference>
<dbReference type="PATRIC" id="fig|1434123.4.peg.31"/>
<organism evidence="1 2">
    <name type="scientific">Methanosarcina vacuolata Z-761</name>
    <dbReference type="NCBI Taxonomy" id="1434123"/>
    <lineage>
        <taxon>Archaea</taxon>
        <taxon>Methanobacteriati</taxon>
        <taxon>Methanobacteriota</taxon>
        <taxon>Stenosarchaea group</taxon>
        <taxon>Methanomicrobia</taxon>
        <taxon>Methanosarcinales</taxon>
        <taxon>Methanosarcinaceae</taxon>
        <taxon>Methanosarcina</taxon>
    </lineage>
</organism>
<sequence>MSDNSITFHNVSPASFKCMKKKLQKMGIFVPPGNKGKLSGQGVAADFEWDGESKLIITIKKKPLIVSYETVTWKMSEFVKECQGSIEKIL</sequence>
<dbReference type="KEGG" id="mvc:MSVAZ_0062"/>
<evidence type="ECO:0000313" key="1">
    <source>
        <dbReference type="EMBL" id="AKB42331.1"/>
    </source>
</evidence>
<dbReference type="STRING" id="1434123.MSVAZ_0062"/>
<keyword evidence="2" id="KW-1185">Reference proteome</keyword>
<dbReference type="AlphaFoldDB" id="A0A0E3LGD5"/>
<accession>A0A0E3LGD5</accession>
<protein>
    <submittedName>
        <fullName evidence="1">Uncharacterized protein</fullName>
    </submittedName>
</protein>
<gene>
    <name evidence="1" type="ORF">MSVAZ_0062</name>
</gene>